<sequence length="239" mass="27452">MTNALDITEQYRSILEKYRPIFKIRDKKSGQGKYPKERNEVDESKIEDQVDLDDDSENWTDEDDDSDDDDDDDSDVEGDFESHPGFVTATLSYFLAPIDDHSYWEQFDDDEFIDEEILCKETVGIADVSLPLHKQAGFLRGMNILQNLLAADTLHGIFDTRLRHSFMLDKSRSLEENIESFSALCRQGLFVFNSAYAIGFLNTLPKEIAACVQSVVITKKMTMGDEYDVRDVWSKDRNT</sequence>
<feature type="compositionally biased region" description="Acidic residues" evidence="1">
    <location>
        <begin position="49"/>
        <end position="79"/>
    </location>
</feature>
<feature type="compositionally biased region" description="Basic and acidic residues" evidence="1">
    <location>
        <begin position="28"/>
        <end position="48"/>
    </location>
</feature>
<dbReference type="EMBL" id="CAJVRM010000695">
    <property type="protein sequence ID" value="CAG8982885.1"/>
    <property type="molecule type" value="Genomic_DNA"/>
</dbReference>
<evidence type="ECO:0000256" key="1">
    <source>
        <dbReference type="SAM" id="MobiDB-lite"/>
    </source>
</evidence>
<reference evidence="2" key="1">
    <citation type="submission" date="2021-07" db="EMBL/GenBank/DDBJ databases">
        <authorList>
            <person name="Durling M."/>
        </authorList>
    </citation>
    <scope>NUCLEOTIDE SEQUENCE</scope>
</reference>
<gene>
    <name evidence="2" type="ORF">HYALB_00002901</name>
</gene>
<name>A0A9N9M1B9_9HELO</name>
<dbReference type="Proteomes" id="UP000701801">
    <property type="component" value="Unassembled WGS sequence"/>
</dbReference>
<keyword evidence="3" id="KW-1185">Reference proteome</keyword>
<feature type="region of interest" description="Disordered" evidence="1">
    <location>
        <begin position="28"/>
        <end position="83"/>
    </location>
</feature>
<organism evidence="2 3">
    <name type="scientific">Hymenoscyphus albidus</name>
    <dbReference type="NCBI Taxonomy" id="595503"/>
    <lineage>
        <taxon>Eukaryota</taxon>
        <taxon>Fungi</taxon>
        <taxon>Dikarya</taxon>
        <taxon>Ascomycota</taxon>
        <taxon>Pezizomycotina</taxon>
        <taxon>Leotiomycetes</taxon>
        <taxon>Helotiales</taxon>
        <taxon>Helotiaceae</taxon>
        <taxon>Hymenoscyphus</taxon>
    </lineage>
</organism>
<proteinExistence type="predicted"/>
<dbReference type="AlphaFoldDB" id="A0A9N9M1B9"/>
<comment type="caution">
    <text evidence="2">The sequence shown here is derived from an EMBL/GenBank/DDBJ whole genome shotgun (WGS) entry which is preliminary data.</text>
</comment>
<evidence type="ECO:0000313" key="2">
    <source>
        <dbReference type="EMBL" id="CAG8982885.1"/>
    </source>
</evidence>
<dbReference type="OrthoDB" id="10390624at2759"/>
<evidence type="ECO:0000313" key="3">
    <source>
        <dbReference type="Proteomes" id="UP000701801"/>
    </source>
</evidence>
<protein>
    <submittedName>
        <fullName evidence="2">Uncharacterized protein</fullName>
    </submittedName>
</protein>
<accession>A0A9N9M1B9</accession>